<sequence>MTHLRRVATCPVKGSPCPAAQTLPFIASVALQPQCVAPFAALATNAISCDEWAKLIDNGRTKNEAKTGDPMRKLRSQSWFGRNDKDGFIHRSWMKNQGIPHDEFDGRPVVGICNTWSELTPCNAHFRELAEYVKRGVREAGGLPLEFPVMSLGESNLRPTAMLFRNLASMDVEESIRGNPLDGVILLVGCDKTTPALLMGAASCNLPALAVSGGPMLNGRFRGRTIGSGTGVWQMSEEVRAGTMSQQEFIDAESCMNRSRGHCMTMGTASTMASMVESLGIGLPHNAAIPAVDARRQVLAHLAGRRIVEMVRDDVTMDKILTRQAFENAIRTNAAIGGSTNAVVHLIALARRIGVDLALDDWELGSDVPCLVNLQPSGEYLMEDFYYAGGLPAVLKQLGEQGLLHRDALTVNGKTIWDNVCDAPNYDQKVITTFAEPFKPHAGIAVLRGNLAPNGAVIKPSAATASLLKHRGRAVVFENVEELHAKVDDESLDIDEHCVMVLKGAGPKGYPGFAEVGNMPLPKKVLQKGITDMVRISDGRMSGTAYGAVVLHVSPEAAAGGPLALVQTGDMIELDVAARRLHLDVSDEELERRRAAWRAPELPARGYYRLYVEHVLQADQGADLDFLVGASGAHVPRDSH</sequence>
<dbReference type="Proteomes" id="UP000510888">
    <property type="component" value="Chromosome 2"/>
</dbReference>
<dbReference type="KEGG" id="plad:PPGU16_41470"/>
<dbReference type="GO" id="GO:0051536">
    <property type="term" value="F:iron-sulfur cluster binding"/>
    <property type="evidence" value="ECO:0007669"/>
    <property type="project" value="UniProtKB-KW"/>
</dbReference>
<evidence type="ECO:0000256" key="2">
    <source>
        <dbReference type="ARBA" id="ARBA00022723"/>
    </source>
</evidence>
<dbReference type="AlphaFoldDB" id="A0A7I8BSN9"/>
<dbReference type="InterPro" id="IPR052352">
    <property type="entry name" value="Sugar_Degrad_Dehydratases"/>
</dbReference>
<dbReference type="InterPro" id="IPR042096">
    <property type="entry name" value="Dihydro-acid_dehy_C"/>
</dbReference>
<feature type="domain" description="Dihydroxy-acid/6-phosphogluconate dehydratase N-terminal" evidence="6">
    <location>
        <begin position="107"/>
        <end position="419"/>
    </location>
</feature>
<dbReference type="Pfam" id="PF00920">
    <property type="entry name" value="ILVD_EDD_N"/>
    <property type="match status" value="1"/>
</dbReference>
<keyword evidence="4" id="KW-0411">Iron-sulfur</keyword>
<dbReference type="GO" id="GO:0016836">
    <property type="term" value="F:hydro-lyase activity"/>
    <property type="evidence" value="ECO:0007669"/>
    <property type="project" value="UniProtKB-ARBA"/>
</dbReference>
<dbReference type="InterPro" id="IPR000581">
    <property type="entry name" value="ILV_EDD_N"/>
</dbReference>
<gene>
    <name evidence="8" type="ORF">PPGU16_41470</name>
</gene>
<keyword evidence="9" id="KW-1185">Reference proteome</keyword>
<dbReference type="EMBL" id="AP023175">
    <property type="protein sequence ID" value="BCF91080.1"/>
    <property type="molecule type" value="Genomic_DNA"/>
</dbReference>
<dbReference type="FunFam" id="3.50.30.80:FF:000001">
    <property type="entry name" value="Dihydroxy-acid dehydratase"/>
    <property type="match status" value="1"/>
</dbReference>
<keyword evidence="5" id="KW-0456">Lyase</keyword>
<evidence type="ECO:0000259" key="7">
    <source>
        <dbReference type="Pfam" id="PF24877"/>
    </source>
</evidence>
<dbReference type="Pfam" id="PF24877">
    <property type="entry name" value="ILV_EDD_C"/>
    <property type="match status" value="1"/>
</dbReference>
<protein>
    <submittedName>
        <fullName evidence="8">Dihydroxy-acid dehydratase</fullName>
    </submittedName>
</protein>
<comment type="similarity">
    <text evidence="1">Belongs to the IlvD/Edd family.</text>
</comment>
<dbReference type="InterPro" id="IPR037237">
    <property type="entry name" value="IlvD/EDD_N"/>
</dbReference>
<name>A0A7I8BSN9_9BURK</name>
<reference evidence="8 9" key="1">
    <citation type="journal article" date="2020" name="Genes (Basel)">
        <title>Genomic Comparison of Insect Gut Symbionts from Divergent Burkholderia Subclades.</title>
        <authorList>
            <person name="Takeshita K."/>
            <person name="Kikuchi Y."/>
        </authorList>
    </citation>
    <scope>NUCLEOTIDE SEQUENCE [LARGE SCALE GENOMIC DNA]</scope>
    <source>
        <strain evidence="8 9">PGU16</strain>
    </source>
</reference>
<accession>A0A7I8BSN9</accession>
<proteinExistence type="inferred from homology"/>
<organism evidence="8 9">
    <name type="scientific">Paraburkholderia largidicola</name>
    <dbReference type="NCBI Taxonomy" id="3014751"/>
    <lineage>
        <taxon>Bacteria</taxon>
        <taxon>Pseudomonadati</taxon>
        <taxon>Pseudomonadota</taxon>
        <taxon>Betaproteobacteria</taxon>
        <taxon>Burkholderiales</taxon>
        <taxon>Burkholderiaceae</taxon>
        <taxon>Paraburkholderia</taxon>
    </lineage>
</organism>
<dbReference type="SUPFAM" id="SSF143975">
    <property type="entry name" value="IlvD/EDD N-terminal domain-like"/>
    <property type="match status" value="1"/>
</dbReference>
<dbReference type="InterPro" id="IPR020558">
    <property type="entry name" value="DiOHA_6PGluconate_deHydtase_CS"/>
</dbReference>
<dbReference type="PANTHER" id="PTHR43183:SF1">
    <property type="entry name" value="HYPOTHETICAL DIHYDROXY-ACID DEHYDRATASE (EUROFUNG)-RELATED"/>
    <property type="match status" value="1"/>
</dbReference>
<keyword evidence="3" id="KW-0408">Iron</keyword>
<evidence type="ECO:0000256" key="1">
    <source>
        <dbReference type="ARBA" id="ARBA00006486"/>
    </source>
</evidence>
<evidence type="ECO:0000256" key="5">
    <source>
        <dbReference type="ARBA" id="ARBA00023239"/>
    </source>
</evidence>
<dbReference type="InterPro" id="IPR056740">
    <property type="entry name" value="ILV_EDD_C"/>
</dbReference>
<dbReference type="PROSITE" id="PS00886">
    <property type="entry name" value="ILVD_EDD_1"/>
    <property type="match status" value="1"/>
</dbReference>
<evidence type="ECO:0000259" key="6">
    <source>
        <dbReference type="Pfam" id="PF00920"/>
    </source>
</evidence>
<evidence type="ECO:0000256" key="3">
    <source>
        <dbReference type="ARBA" id="ARBA00023004"/>
    </source>
</evidence>
<dbReference type="Gene3D" id="3.50.30.80">
    <property type="entry name" value="IlvD/EDD C-terminal domain-like"/>
    <property type="match status" value="1"/>
</dbReference>
<feature type="domain" description="Dihydroxy-acid/6-phosphogluconate dehydratase C-terminal" evidence="7">
    <location>
        <begin position="429"/>
        <end position="622"/>
    </location>
</feature>
<dbReference type="NCBIfam" id="NF004784">
    <property type="entry name" value="PRK06131.1"/>
    <property type="match status" value="1"/>
</dbReference>
<keyword evidence="2" id="KW-0479">Metal-binding</keyword>
<evidence type="ECO:0000256" key="4">
    <source>
        <dbReference type="ARBA" id="ARBA00023014"/>
    </source>
</evidence>
<evidence type="ECO:0000313" key="9">
    <source>
        <dbReference type="Proteomes" id="UP000510888"/>
    </source>
</evidence>
<evidence type="ECO:0000313" key="8">
    <source>
        <dbReference type="EMBL" id="BCF91080.1"/>
    </source>
</evidence>
<dbReference type="GO" id="GO:0046872">
    <property type="term" value="F:metal ion binding"/>
    <property type="evidence" value="ECO:0007669"/>
    <property type="project" value="UniProtKB-KW"/>
</dbReference>
<dbReference type="NCBIfam" id="NF009560">
    <property type="entry name" value="PRK13017.1"/>
    <property type="match status" value="1"/>
</dbReference>
<dbReference type="SUPFAM" id="SSF52016">
    <property type="entry name" value="LeuD/IlvD-like"/>
    <property type="match status" value="1"/>
</dbReference>
<dbReference type="PANTHER" id="PTHR43183">
    <property type="entry name" value="HYPOTHETICAL DIHYDROXYACID DEHYDRATASE (EUROFUNG)-RELATED"/>
    <property type="match status" value="1"/>
</dbReference>